<proteinExistence type="predicted"/>
<organism evidence="2 3">
    <name type="scientific">Paxillus rubicundulus Ve08.2h10</name>
    <dbReference type="NCBI Taxonomy" id="930991"/>
    <lineage>
        <taxon>Eukaryota</taxon>
        <taxon>Fungi</taxon>
        <taxon>Dikarya</taxon>
        <taxon>Basidiomycota</taxon>
        <taxon>Agaricomycotina</taxon>
        <taxon>Agaricomycetes</taxon>
        <taxon>Agaricomycetidae</taxon>
        <taxon>Boletales</taxon>
        <taxon>Paxilineae</taxon>
        <taxon>Paxillaceae</taxon>
        <taxon>Paxillus</taxon>
    </lineage>
</organism>
<dbReference type="HOGENOM" id="CLU_015676_1_0_1"/>
<dbReference type="Gene3D" id="3.50.50.60">
    <property type="entry name" value="FAD/NAD(P)-binding domain"/>
    <property type="match status" value="1"/>
</dbReference>
<evidence type="ECO:0008006" key="4">
    <source>
        <dbReference type="Google" id="ProtNLM"/>
    </source>
</evidence>
<name>A0A0D0DXM0_9AGAM</name>
<dbReference type="OrthoDB" id="74360at2759"/>
<keyword evidence="1" id="KW-0560">Oxidoreductase</keyword>
<dbReference type="PANTHER" id="PTHR43539">
    <property type="entry name" value="FLAVIN-BINDING MONOOXYGENASE-LIKE PROTEIN (AFU_ORTHOLOGUE AFUA_4G09220)"/>
    <property type="match status" value="1"/>
</dbReference>
<protein>
    <recommendedName>
        <fullName evidence="4">FAD/NAD(P)-binding domain-containing protein</fullName>
    </recommendedName>
</protein>
<dbReference type="PANTHER" id="PTHR43539:SF68">
    <property type="entry name" value="FLAVIN-BINDING MONOOXYGENASE-LIKE PROTEIN (AFU_ORTHOLOGUE AFUA_4G09220)"/>
    <property type="match status" value="1"/>
</dbReference>
<dbReference type="GO" id="GO:0004497">
    <property type="term" value="F:monooxygenase activity"/>
    <property type="evidence" value="ECO:0007669"/>
    <property type="project" value="TreeGrafter"/>
</dbReference>
<dbReference type="SUPFAM" id="SSF51905">
    <property type="entry name" value="FAD/NAD(P)-binding domain"/>
    <property type="match status" value="2"/>
</dbReference>
<dbReference type="EMBL" id="KN825421">
    <property type="protein sequence ID" value="KIK91154.1"/>
    <property type="molecule type" value="Genomic_DNA"/>
</dbReference>
<evidence type="ECO:0000256" key="1">
    <source>
        <dbReference type="ARBA" id="ARBA00023002"/>
    </source>
</evidence>
<dbReference type="InParanoid" id="A0A0D0DXM0"/>
<evidence type="ECO:0000313" key="2">
    <source>
        <dbReference type="EMBL" id="KIK91154.1"/>
    </source>
</evidence>
<dbReference type="Pfam" id="PF13738">
    <property type="entry name" value="Pyr_redox_3"/>
    <property type="match status" value="1"/>
</dbReference>
<dbReference type="InterPro" id="IPR050982">
    <property type="entry name" value="Auxin_biosynth/cation_transpt"/>
</dbReference>
<keyword evidence="3" id="KW-1185">Reference proteome</keyword>
<gene>
    <name evidence="2" type="ORF">PAXRUDRAFT_831084</name>
</gene>
<reference evidence="3" key="2">
    <citation type="submission" date="2015-01" db="EMBL/GenBank/DDBJ databases">
        <title>Evolutionary Origins and Diversification of the Mycorrhizal Mutualists.</title>
        <authorList>
            <consortium name="DOE Joint Genome Institute"/>
            <consortium name="Mycorrhizal Genomics Consortium"/>
            <person name="Kohler A."/>
            <person name="Kuo A."/>
            <person name="Nagy L.G."/>
            <person name="Floudas D."/>
            <person name="Copeland A."/>
            <person name="Barry K.W."/>
            <person name="Cichocki N."/>
            <person name="Veneault-Fourrey C."/>
            <person name="LaButti K."/>
            <person name="Lindquist E.A."/>
            <person name="Lipzen A."/>
            <person name="Lundell T."/>
            <person name="Morin E."/>
            <person name="Murat C."/>
            <person name="Riley R."/>
            <person name="Ohm R."/>
            <person name="Sun H."/>
            <person name="Tunlid A."/>
            <person name="Henrissat B."/>
            <person name="Grigoriev I.V."/>
            <person name="Hibbett D.S."/>
            <person name="Martin F."/>
        </authorList>
    </citation>
    <scope>NUCLEOTIDE SEQUENCE [LARGE SCALE GENOMIC DNA]</scope>
    <source>
        <strain evidence="3">Ve08.2h10</strain>
    </source>
</reference>
<sequence length="602" mass="66223">MGREVHLPTLHRLGVKDPGDGCVKELATRWFTTFSKAAQENDVPATTALFTDDGNWKDVLALTWDLRTFVGKQAVTHMLNARLAASALTNLHLHDDTFRAPLLQRPWSDLVFLRVCFGFSTKVGQGTGIAYLVPLPGGDWKAYSLFTCLESLTGFPEKIGALRHSTPNHGTWAEDRERESDFPNNDPTVVILGAGHTGLEIGARLKYLGVPTLAIDKQSRVGDTWRHRYKSLCLHGTTWYNQTPYLPFPCTWPTYMPALKLADWLEAYAHFLELNVWTSSTITKTTWNEESKAWTIEVDKGTTETRILTARHLVFATGFGGHPVSPDIPGKEVFKGTIVHSANFTSAAEYIGKKAVVIGACNSGHDISQDFLDHGIDVTMYQRSSNYVVSQKAASLLLGEDFGEGFPTELADMNNASWPALIARLLQQRKVAKVVATVDKELYDGLARAGFKTNLGPHNAGIVPLIYGRSGGFHLDTRTGKHIINGDIKLKQGSVIDSFTETGLKFADGTELEASIVVFATGYGDHRDVLRDICGPEVASKVGPIWGLDEDGQVMGAWRDCGHEGLWFGIGSLSISRFHSAHLAMQIKAIEEGILKRSEVVF</sequence>
<dbReference type="AlphaFoldDB" id="A0A0D0DXM0"/>
<dbReference type="GO" id="GO:0050660">
    <property type="term" value="F:flavin adenine dinucleotide binding"/>
    <property type="evidence" value="ECO:0007669"/>
    <property type="project" value="TreeGrafter"/>
</dbReference>
<dbReference type="Proteomes" id="UP000054538">
    <property type="component" value="Unassembled WGS sequence"/>
</dbReference>
<evidence type="ECO:0000313" key="3">
    <source>
        <dbReference type="Proteomes" id="UP000054538"/>
    </source>
</evidence>
<dbReference type="STRING" id="930991.A0A0D0DXM0"/>
<accession>A0A0D0DXM0</accession>
<reference evidence="2 3" key="1">
    <citation type="submission" date="2014-04" db="EMBL/GenBank/DDBJ databases">
        <authorList>
            <consortium name="DOE Joint Genome Institute"/>
            <person name="Kuo A."/>
            <person name="Kohler A."/>
            <person name="Jargeat P."/>
            <person name="Nagy L.G."/>
            <person name="Floudas D."/>
            <person name="Copeland A."/>
            <person name="Barry K.W."/>
            <person name="Cichocki N."/>
            <person name="Veneault-Fourrey C."/>
            <person name="LaButti K."/>
            <person name="Lindquist E.A."/>
            <person name="Lipzen A."/>
            <person name="Lundell T."/>
            <person name="Morin E."/>
            <person name="Murat C."/>
            <person name="Sun H."/>
            <person name="Tunlid A."/>
            <person name="Henrissat B."/>
            <person name="Grigoriev I.V."/>
            <person name="Hibbett D.S."/>
            <person name="Martin F."/>
            <person name="Nordberg H.P."/>
            <person name="Cantor M.N."/>
            <person name="Hua S.X."/>
        </authorList>
    </citation>
    <scope>NUCLEOTIDE SEQUENCE [LARGE SCALE GENOMIC DNA]</scope>
    <source>
        <strain evidence="2 3">Ve08.2h10</strain>
    </source>
</reference>
<dbReference type="InterPro" id="IPR036188">
    <property type="entry name" value="FAD/NAD-bd_sf"/>
</dbReference>